<keyword evidence="1" id="KW-1133">Transmembrane helix</keyword>
<evidence type="ECO:0000313" key="2">
    <source>
        <dbReference type="EMBL" id="MDT8760133.1"/>
    </source>
</evidence>
<accession>A0ABU3N6X0</accession>
<dbReference type="EMBL" id="JALMLT010000004">
    <property type="protein sequence ID" value="MDT8760133.1"/>
    <property type="molecule type" value="Genomic_DNA"/>
</dbReference>
<gene>
    <name evidence="2" type="ORF">MZO42_15640</name>
</gene>
<dbReference type="InterPro" id="IPR025597">
    <property type="entry name" value="DUF4345"/>
</dbReference>
<feature type="transmembrane region" description="Helical" evidence="1">
    <location>
        <begin position="79"/>
        <end position="98"/>
    </location>
</feature>
<feature type="transmembrane region" description="Helical" evidence="1">
    <location>
        <begin position="49"/>
        <end position="67"/>
    </location>
</feature>
<evidence type="ECO:0000256" key="1">
    <source>
        <dbReference type="SAM" id="Phobius"/>
    </source>
</evidence>
<name>A0ABU3N6X0_9SPHN</name>
<comment type="caution">
    <text evidence="2">The sequence shown here is derived from an EMBL/GenBank/DDBJ whole genome shotgun (WGS) entry which is preliminary data.</text>
</comment>
<proteinExistence type="predicted"/>
<sequence length="134" mass="14381">MSPGAEKRLLQAVLLIVLLVPLAGGTLGVVFGPDWLHRGVVGRDLDSHFRYLSGLLLAMVLLFASCLPDIETRGVRMRLIAILPVTGGLARLYGMLIGGPPGRGHLIALGIELGVVPLLLLWQARVALRFNRSS</sequence>
<feature type="transmembrane region" description="Helical" evidence="1">
    <location>
        <begin position="104"/>
        <end position="122"/>
    </location>
</feature>
<keyword evidence="1" id="KW-0812">Transmembrane</keyword>
<keyword evidence="1" id="KW-0472">Membrane</keyword>
<organism evidence="2">
    <name type="scientific">Sphingomonas psychrotolerans</name>
    <dbReference type="NCBI Taxonomy" id="1327635"/>
    <lineage>
        <taxon>Bacteria</taxon>
        <taxon>Pseudomonadati</taxon>
        <taxon>Pseudomonadota</taxon>
        <taxon>Alphaproteobacteria</taxon>
        <taxon>Sphingomonadales</taxon>
        <taxon>Sphingomonadaceae</taxon>
        <taxon>Sphingomonas</taxon>
    </lineage>
</organism>
<reference evidence="2" key="1">
    <citation type="submission" date="2022-04" db="EMBL/GenBank/DDBJ databases">
        <title>Tomato heritable bacteria conferring resistance against bacterial wilt.</title>
        <authorList>
            <person name="Yin J."/>
        </authorList>
    </citation>
    <scope>NUCLEOTIDE SEQUENCE</scope>
    <source>
        <strain evidence="2">Cra20</strain>
    </source>
</reference>
<dbReference type="Pfam" id="PF14248">
    <property type="entry name" value="DUF4345"/>
    <property type="match status" value="1"/>
</dbReference>
<protein>
    <submittedName>
        <fullName evidence="2">DUF4345 domain-containing protein</fullName>
    </submittedName>
</protein>